<comment type="similarity">
    <text evidence="1">Belongs to the SEN54 family.</text>
</comment>
<dbReference type="Pfam" id="PF12928">
    <property type="entry name" value="tRNA_int_end_N2"/>
    <property type="match status" value="1"/>
</dbReference>
<sequence length="433" mass="48742">MADEDEDLSHLRNPNPDPAADEDPEEETLDYGAAFAKIAYAIQSLNTIAKLRNSDHALHLPKRGEKDFESHETNLQLSKLDASRLAMHNVLSWQRTHTQKNHIPAMYDPESNMAYVNKPKTSMFLTMGRSKDGKEWLLPEEALFLIERGSVDCRWPAKDEENGGKMLEGAPMSLQAAYAAFLGYEAGVGGKLTMELYTVYSGLKRSGYVVFRHGSWDDERAPIQSLTPKSPNQNAKKTGYWTSFWSEVWRRMTQPSHIVSQENMAYAPLFRPGLYRSYADIYRTLALIPSHDRSQPPTFTLPPNPNNPFRIHFDVWKTSGSQRFRKSARPPPDFRICVINARETNVPTAAELNDLLATVPDDAPRENATIMNKLKHGERNVLLAVVDNGIPSYIRVADVNFSREKVYERTAPRGGKGGRGGRGGRGRGRGRGR</sequence>
<comment type="caution">
    <text evidence="5">The sequence shown here is derived from an EMBL/GenBank/DDBJ whole genome shotgun (WGS) entry which is preliminary data.</text>
</comment>
<keyword evidence="5" id="KW-0255">Endonuclease</keyword>
<dbReference type="PANTHER" id="PTHR21027:SF1">
    <property type="entry name" value="TRNA-SPLICING ENDONUCLEASE SUBUNIT SEN54"/>
    <property type="match status" value="1"/>
</dbReference>
<dbReference type="OrthoDB" id="408683at2759"/>
<accession>A0A9W8XJX3</accession>
<feature type="domain" description="tRNA-splicing endonuclease subunit Sen54 N-terminal" evidence="4">
    <location>
        <begin position="88"/>
        <end position="155"/>
    </location>
</feature>
<feature type="compositionally biased region" description="Basic residues" evidence="3">
    <location>
        <begin position="422"/>
        <end position="433"/>
    </location>
</feature>
<dbReference type="RefSeq" id="XP_056071006.1">
    <property type="nucleotide sequence ID" value="XM_056213739.1"/>
</dbReference>
<dbReference type="GO" id="GO:0004519">
    <property type="term" value="F:endonuclease activity"/>
    <property type="evidence" value="ECO:0007669"/>
    <property type="project" value="UniProtKB-KW"/>
</dbReference>
<evidence type="ECO:0000313" key="5">
    <source>
        <dbReference type="EMBL" id="KAJ4353232.1"/>
    </source>
</evidence>
<dbReference type="PANTHER" id="PTHR21027">
    <property type="entry name" value="TRNA-SPLICING ENDONUCLEASE SUBUNIT SEN54"/>
    <property type="match status" value="1"/>
</dbReference>
<evidence type="ECO:0000313" key="6">
    <source>
        <dbReference type="Proteomes" id="UP001140513"/>
    </source>
</evidence>
<reference evidence="5" key="1">
    <citation type="submission" date="2022-10" db="EMBL/GenBank/DDBJ databases">
        <title>Tapping the CABI collections for fungal endophytes: first genome assemblies for Collariella, Neodidymelliopsis, Ascochyta clinopodiicola, Didymella pomorum, Didymosphaeria variabile, Neocosmospora piperis and Neocucurbitaria cava.</title>
        <authorList>
            <person name="Hill R."/>
        </authorList>
    </citation>
    <scope>NUCLEOTIDE SEQUENCE</scope>
    <source>
        <strain evidence="5">IMI 356815</strain>
    </source>
</reference>
<keyword evidence="5" id="KW-0540">Nuclease</keyword>
<protein>
    <submittedName>
        <fullName evidence="5">tRNA-splicing endonuclease subunit sen54</fullName>
    </submittedName>
</protein>
<dbReference type="InterPro" id="IPR024336">
    <property type="entry name" value="tRNA_splic_suSen54_N"/>
</dbReference>
<feature type="region of interest" description="Disordered" evidence="3">
    <location>
        <begin position="1"/>
        <end position="27"/>
    </location>
</feature>
<evidence type="ECO:0000256" key="1">
    <source>
        <dbReference type="ARBA" id="ARBA00005736"/>
    </source>
</evidence>
<dbReference type="GO" id="GO:0000214">
    <property type="term" value="C:tRNA-intron endonuclease complex"/>
    <property type="evidence" value="ECO:0007669"/>
    <property type="project" value="TreeGrafter"/>
</dbReference>
<organism evidence="5 6">
    <name type="scientific">Didymosphaeria variabile</name>
    <dbReference type="NCBI Taxonomy" id="1932322"/>
    <lineage>
        <taxon>Eukaryota</taxon>
        <taxon>Fungi</taxon>
        <taxon>Dikarya</taxon>
        <taxon>Ascomycota</taxon>
        <taxon>Pezizomycotina</taxon>
        <taxon>Dothideomycetes</taxon>
        <taxon>Pleosporomycetidae</taxon>
        <taxon>Pleosporales</taxon>
        <taxon>Massarineae</taxon>
        <taxon>Didymosphaeriaceae</taxon>
        <taxon>Didymosphaeria</taxon>
    </lineage>
</organism>
<evidence type="ECO:0000259" key="4">
    <source>
        <dbReference type="Pfam" id="PF12928"/>
    </source>
</evidence>
<keyword evidence="2" id="KW-0819">tRNA processing</keyword>
<gene>
    <name evidence="5" type="primary">SEN54</name>
    <name evidence="5" type="ORF">N0V89_004959</name>
</gene>
<dbReference type="GO" id="GO:0000379">
    <property type="term" value="P:tRNA-type intron splice site recognition and cleavage"/>
    <property type="evidence" value="ECO:0007669"/>
    <property type="project" value="TreeGrafter"/>
</dbReference>
<feature type="region of interest" description="Disordered" evidence="3">
    <location>
        <begin position="408"/>
        <end position="433"/>
    </location>
</feature>
<evidence type="ECO:0000256" key="3">
    <source>
        <dbReference type="SAM" id="MobiDB-lite"/>
    </source>
</evidence>
<dbReference type="InterPro" id="IPR024337">
    <property type="entry name" value="tRNA_splic_suSen54"/>
</dbReference>
<dbReference type="GeneID" id="80908489"/>
<proteinExistence type="inferred from homology"/>
<dbReference type="Proteomes" id="UP001140513">
    <property type="component" value="Unassembled WGS sequence"/>
</dbReference>
<dbReference type="EMBL" id="JAPEUX010000004">
    <property type="protein sequence ID" value="KAJ4353232.1"/>
    <property type="molecule type" value="Genomic_DNA"/>
</dbReference>
<keyword evidence="6" id="KW-1185">Reference proteome</keyword>
<dbReference type="AlphaFoldDB" id="A0A9W8XJX3"/>
<evidence type="ECO:0000256" key="2">
    <source>
        <dbReference type="ARBA" id="ARBA00022694"/>
    </source>
</evidence>
<name>A0A9W8XJX3_9PLEO</name>
<keyword evidence="5" id="KW-0378">Hydrolase</keyword>